<dbReference type="Pfam" id="PF01048">
    <property type="entry name" value="PNP_UDP_1"/>
    <property type="match status" value="1"/>
</dbReference>
<name>A0AAW8DQZ8_9BURK</name>
<dbReference type="InterPro" id="IPR001789">
    <property type="entry name" value="Sig_transdc_resp-reg_receiver"/>
</dbReference>
<evidence type="ECO:0000256" key="2">
    <source>
        <dbReference type="SAM" id="MobiDB-lite"/>
    </source>
</evidence>
<keyword evidence="1" id="KW-0597">Phosphoprotein</keyword>
<comment type="caution">
    <text evidence="4">The sequence shown here is derived from an EMBL/GenBank/DDBJ whole genome shotgun (WGS) entry which is preliminary data.</text>
</comment>
<evidence type="ECO:0000313" key="5">
    <source>
        <dbReference type="Proteomes" id="UP001244295"/>
    </source>
</evidence>
<dbReference type="AlphaFoldDB" id="A0AAW8DQZ8"/>
<dbReference type="GO" id="GO:0009116">
    <property type="term" value="P:nucleoside metabolic process"/>
    <property type="evidence" value="ECO:0007669"/>
    <property type="project" value="InterPro"/>
</dbReference>
<organism evidence="4 5">
    <name type="scientific">Variovorax boronicumulans</name>
    <dbReference type="NCBI Taxonomy" id="436515"/>
    <lineage>
        <taxon>Bacteria</taxon>
        <taxon>Pseudomonadati</taxon>
        <taxon>Pseudomonadota</taxon>
        <taxon>Betaproteobacteria</taxon>
        <taxon>Burkholderiales</taxon>
        <taxon>Comamonadaceae</taxon>
        <taxon>Variovorax</taxon>
    </lineage>
</organism>
<feature type="region of interest" description="Disordered" evidence="2">
    <location>
        <begin position="257"/>
        <end position="276"/>
    </location>
</feature>
<sequence>MRFLIVDDDPQKLQLVRNFLVEQDIDTNDILQAEHAAGARIALANGSVDVLLIDVLLPARRGAPALGQNCVELLRQIMEDGTTPAPRHILGMTASAETRAEFEADFQSLVTRVLHIAPGEHRWKQDLGGFLVYLRHVTAARESNDFDICVLNALRAPELSGLLAAWQPRLGAEQLLGRNIVYQTGTLALDGVERRLVCAHLAQMGPIASTHAATALLCEFRPRILLMTGICGGFADHVNIGDIVLAEKSWDWQAGKWKDGGAAPAEAQASDAPTDATDRGFQARLETALDQRDASSELVADARALDGSITAIHEAYRGAKPEKVPKLVVGPMVTGSSVVASTDIHTLFREQHRKMVGVDMECYGLYYAAEQHGGSPVKAICIKSVSDLADRVKGDDFQAYCSHMSAMVGLETVRGYFRR</sequence>
<accession>A0AAW8DQZ8</accession>
<evidence type="ECO:0000259" key="3">
    <source>
        <dbReference type="PROSITE" id="PS50110"/>
    </source>
</evidence>
<reference evidence="4" key="1">
    <citation type="submission" date="2023-07" db="EMBL/GenBank/DDBJ databases">
        <title>Sorghum-associated microbial communities from plants grown in Nebraska, USA.</title>
        <authorList>
            <person name="Schachtman D."/>
        </authorList>
    </citation>
    <scope>NUCLEOTIDE SEQUENCE</scope>
    <source>
        <strain evidence="4">DS2795</strain>
    </source>
</reference>
<dbReference type="GO" id="GO:0008782">
    <property type="term" value="F:adenosylhomocysteine nucleosidase activity"/>
    <property type="evidence" value="ECO:0007669"/>
    <property type="project" value="TreeGrafter"/>
</dbReference>
<dbReference type="InterPro" id="IPR035994">
    <property type="entry name" value="Nucleoside_phosphorylase_sf"/>
</dbReference>
<dbReference type="Proteomes" id="UP001244295">
    <property type="component" value="Unassembled WGS sequence"/>
</dbReference>
<dbReference type="GO" id="GO:0019284">
    <property type="term" value="P:L-methionine salvage from S-adenosylmethionine"/>
    <property type="evidence" value="ECO:0007669"/>
    <property type="project" value="TreeGrafter"/>
</dbReference>
<proteinExistence type="predicted"/>
<dbReference type="SUPFAM" id="SSF52172">
    <property type="entry name" value="CheY-like"/>
    <property type="match status" value="1"/>
</dbReference>
<protein>
    <submittedName>
        <fullName evidence="4">Nucleoside phosphorylase/CheY-like chemotaxis protein</fullName>
    </submittedName>
</protein>
<dbReference type="InterPro" id="IPR000845">
    <property type="entry name" value="Nucleoside_phosphorylase_d"/>
</dbReference>
<dbReference type="PANTHER" id="PTHR46832">
    <property type="entry name" value="5'-METHYLTHIOADENOSINE/S-ADENOSYLHOMOCYSTEINE NUCLEOSIDASE"/>
    <property type="match status" value="1"/>
</dbReference>
<feature type="compositionally biased region" description="Low complexity" evidence="2">
    <location>
        <begin position="262"/>
        <end position="272"/>
    </location>
</feature>
<feature type="domain" description="Response regulatory" evidence="3">
    <location>
        <begin position="2"/>
        <end position="127"/>
    </location>
</feature>
<evidence type="ECO:0000313" key="4">
    <source>
        <dbReference type="EMBL" id="MDP9921873.1"/>
    </source>
</evidence>
<dbReference type="GO" id="GO:0000160">
    <property type="term" value="P:phosphorelay signal transduction system"/>
    <property type="evidence" value="ECO:0007669"/>
    <property type="project" value="InterPro"/>
</dbReference>
<gene>
    <name evidence="4" type="ORF">J2W25_000888</name>
</gene>
<dbReference type="PANTHER" id="PTHR46832:SF1">
    <property type="entry name" value="5'-METHYLTHIOADENOSINE_S-ADENOSYLHOMOCYSTEINE NUCLEOSIDASE"/>
    <property type="match status" value="1"/>
</dbReference>
<dbReference type="EMBL" id="JAUSRR010000002">
    <property type="protein sequence ID" value="MDP9921873.1"/>
    <property type="molecule type" value="Genomic_DNA"/>
</dbReference>
<dbReference type="Gene3D" id="3.40.50.2300">
    <property type="match status" value="1"/>
</dbReference>
<dbReference type="GO" id="GO:0005829">
    <property type="term" value="C:cytosol"/>
    <property type="evidence" value="ECO:0007669"/>
    <property type="project" value="TreeGrafter"/>
</dbReference>
<dbReference type="GO" id="GO:0008930">
    <property type="term" value="F:methylthioadenosine nucleosidase activity"/>
    <property type="evidence" value="ECO:0007669"/>
    <property type="project" value="TreeGrafter"/>
</dbReference>
<dbReference type="RefSeq" id="WP_307635864.1">
    <property type="nucleotide sequence ID" value="NZ_JAUSRR010000002.1"/>
</dbReference>
<dbReference type="SUPFAM" id="SSF53167">
    <property type="entry name" value="Purine and uridine phosphorylases"/>
    <property type="match status" value="1"/>
</dbReference>
<evidence type="ECO:0000256" key="1">
    <source>
        <dbReference type="PROSITE-ProRule" id="PRU00169"/>
    </source>
</evidence>
<feature type="modified residue" description="4-aspartylphosphate" evidence="1">
    <location>
        <position position="54"/>
    </location>
</feature>
<dbReference type="PROSITE" id="PS50110">
    <property type="entry name" value="RESPONSE_REGULATORY"/>
    <property type="match status" value="1"/>
</dbReference>
<dbReference type="InterPro" id="IPR011006">
    <property type="entry name" value="CheY-like_superfamily"/>
</dbReference>
<dbReference type="Gene3D" id="3.40.50.1580">
    <property type="entry name" value="Nucleoside phosphorylase domain"/>
    <property type="match status" value="1"/>
</dbReference>